<gene>
    <name evidence="1" type="ORF">FRACYDRAFT_271199</name>
</gene>
<name>A0A1E7EWB7_9STRA</name>
<accession>A0A1E7EWB7</accession>
<proteinExistence type="predicted"/>
<keyword evidence="2" id="KW-1185">Reference proteome</keyword>
<dbReference type="EMBL" id="KV784373">
    <property type="protein sequence ID" value="OEU10085.1"/>
    <property type="molecule type" value="Genomic_DNA"/>
</dbReference>
<sequence>MMASNPIFPASRAELKALHPVLEITCGDSKAAYDNVKSKRGHPKVADVAGADYRARVMETFSAIRGGECNVLYEDLIQCNGDNIYDYARLCKNVRDELRTCAIKNKLGELSK</sequence>
<dbReference type="Proteomes" id="UP000095751">
    <property type="component" value="Unassembled WGS sequence"/>
</dbReference>
<dbReference type="InParanoid" id="A0A1E7EWB7"/>
<evidence type="ECO:0000313" key="2">
    <source>
        <dbReference type="Proteomes" id="UP000095751"/>
    </source>
</evidence>
<evidence type="ECO:0000313" key="1">
    <source>
        <dbReference type="EMBL" id="OEU10085.1"/>
    </source>
</evidence>
<dbReference type="KEGG" id="fcy:FRACYDRAFT_271199"/>
<protein>
    <submittedName>
        <fullName evidence="1">Uncharacterized protein</fullName>
    </submittedName>
</protein>
<dbReference type="OrthoDB" id="35697at2759"/>
<dbReference type="AlphaFoldDB" id="A0A1E7EWB7"/>
<reference evidence="1 2" key="1">
    <citation type="submission" date="2016-09" db="EMBL/GenBank/DDBJ databases">
        <title>Extensive genetic diversity and differential bi-allelic expression allows diatom success in the polar Southern Ocean.</title>
        <authorList>
            <consortium name="DOE Joint Genome Institute"/>
            <person name="Mock T."/>
            <person name="Otillar R.P."/>
            <person name="Strauss J."/>
            <person name="Dupont C."/>
            <person name="Frickenhaus S."/>
            <person name="Maumus F."/>
            <person name="Mcmullan M."/>
            <person name="Sanges R."/>
            <person name="Schmutz J."/>
            <person name="Toseland A."/>
            <person name="Valas R."/>
            <person name="Veluchamy A."/>
            <person name="Ward B.J."/>
            <person name="Allen A."/>
            <person name="Barry K."/>
            <person name="Falciatore A."/>
            <person name="Ferrante M."/>
            <person name="Fortunato A.E."/>
            <person name="Gloeckner G."/>
            <person name="Gruber A."/>
            <person name="Hipkin R."/>
            <person name="Janech M."/>
            <person name="Kroth P."/>
            <person name="Leese F."/>
            <person name="Lindquist E."/>
            <person name="Lyon B.R."/>
            <person name="Martin J."/>
            <person name="Mayer C."/>
            <person name="Parker M."/>
            <person name="Quesneville H."/>
            <person name="Raymond J."/>
            <person name="Uhlig C."/>
            <person name="Valentin K.U."/>
            <person name="Worden A.Z."/>
            <person name="Armbrust E.V."/>
            <person name="Bowler C."/>
            <person name="Green B."/>
            <person name="Moulton V."/>
            <person name="Van Oosterhout C."/>
            <person name="Grigoriev I."/>
        </authorList>
    </citation>
    <scope>NUCLEOTIDE SEQUENCE [LARGE SCALE GENOMIC DNA]</scope>
    <source>
        <strain evidence="1 2">CCMP1102</strain>
    </source>
</reference>
<organism evidence="1 2">
    <name type="scientific">Fragilariopsis cylindrus CCMP1102</name>
    <dbReference type="NCBI Taxonomy" id="635003"/>
    <lineage>
        <taxon>Eukaryota</taxon>
        <taxon>Sar</taxon>
        <taxon>Stramenopiles</taxon>
        <taxon>Ochrophyta</taxon>
        <taxon>Bacillariophyta</taxon>
        <taxon>Bacillariophyceae</taxon>
        <taxon>Bacillariophycidae</taxon>
        <taxon>Bacillariales</taxon>
        <taxon>Bacillariaceae</taxon>
        <taxon>Fragilariopsis</taxon>
    </lineage>
</organism>